<gene>
    <name evidence="9" type="ORF">A8926_6461</name>
</gene>
<organism evidence="9 10">
    <name type="scientific">Saccharopolyspora spinosa</name>
    <dbReference type="NCBI Taxonomy" id="60894"/>
    <lineage>
        <taxon>Bacteria</taxon>
        <taxon>Bacillati</taxon>
        <taxon>Actinomycetota</taxon>
        <taxon>Actinomycetes</taxon>
        <taxon>Pseudonocardiales</taxon>
        <taxon>Pseudonocardiaceae</taxon>
        <taxon>Saccharopolyspora</taxon>
    </lineage>
</organism>
<keyword evidence="3" id="KW-0474">Menaquinone biosynthesis</keyword>
<feature type="transmembrane region" description="Helical" evidence="8">
    <location>
        <begin position="303"/>
        <end position="322"/>
    </location>
</feature>
<dbReference type="InterPro" id="IPR000537">
    <property type="entry name" value="UbiA_prenyltransferase"/>
</dbReference>
<feature type="transmembrane region" description="Helical" evidence="8">
    <location>
        <begin position="31"/>
        <end position="51"/>
    </location>
</feature>
<evidence type="ECO:0000256" key="1">
    <source>
        <dbReference type="ARBA" id="ARBA00004141"/>
    </source>
</evidence>
<dbReference type="PANTHER" id="PTHR13929">
    <property type="entry name" value="1,4-DIHYDROXY-2-NAPHTHOATE OCTAPRENYLTRANSFERASE"/>
    <property type="match status" value="1"/>
</dbReference>
<keyword evidence="4" id="KW-0808">Transferase</keyword>
<evidence type="ECO:0000313" key="9">
    <source>
        <dbReference type="EMBL" id="PKW18381.1"/>
    </source>
</evidence>
<dbReference type="GO" id="GO:0004659">
    <property type="term" value="F:prenyltransferase activity"/>
    <property type="evidence" value="ECO:0007669"/>
    <property type="project" value="InterPro"/>
</dbReference>
<feature type="transmembrane region" description="Helical" evidence="8">
    <location>
        <begin position="143"/>
        <end position="161"/>
    </location>
</feature>
<dbReference type="STRING" id="994479.GCA_000194155_04559"/>
<accession>A0A2N3Y696</accession>
<comment type="pathway">
    <text evidence="2">Quinol/quinone metabolism; menaquinone biosynthesis.</text>
</comment>
<dbReference type="Pfam" id="PF01040">
    <property type="entry name" value="UbiA"/>
    <property type="match status" value="1"/>
</dbReference>
<feature type="transmembrane region" description="Helical" evidence="8">
    <location>
        <begin position="196"/>
        <end position="215"/>
    </location>
</feature>
<dbReference type="GO" id="GO:0042371">
    <property type="term" value="P:vitamin K biosynthetic process"/>
    <property type="evidence" value="ECO:0007669"/>
    <property type="project" value="TreeGrafter"/>
</dbReference>
<evidence type="ECO:0000256" key="3">
    <source>
        <dbReference type="ARBA" id="ARBA00022428"/>
    </source>
</evidence>
<dbReference type="OrthoDB" id="4545177at2"/>
<keyword evidence="6 8" id="KW-1133">Transmembrane helix</keyword>
<dbReference type="CDD" id="cd13956">
    <property type="entry name" value="PT_UbiA"/>
    <property type="match status" value="1"/>
</dbReference>
<dbReference type="PANTHER" id="PTHR13929:SF0">
    <property type="entry name" value="UBIA PRENYLTRANSFERASE DOMAIN-CONTAINING PROTEIN 1"/>
    <property type="match status" value="1"/>
</dbReference>
<sequence>MHTETIQASSTGKVRPESKLRSYARLAKLDVYDYYLSILVVASAVVLPSGSLNARTVFTLLGFLIGEVLVTVALVAFDDLTGFRDGSDIKNYGPDNPLRKKLRKPLVAGTLEPREAERFGWITALLGAAVWAGTIAIAPASPVWTIAVIGVLYVLALQYSYGLKLSYHGLQEIFLVWLGLSMVIAPYGLVSGQFSWFVFVQGVLFGFGPLMFGVYSNSNDVEGDRLVNRPTVAALVSQRGNTIFIGALSFAEFAIGALASAIGAAPWWFVVLMLPATALRARQYYLGFRAGDIMRARKLGFKVHRVSVGLLIVANLFIGLGGPT</sequence>
<comment type="caution">
    <text evidence="9">The sequence shown here is derived from an EMBL/GenBank/DDBJ whole genome shotgun (WGS) entry which is preliminary data.</text>
</comment>
<reference evidence="9" key="1">
    <citation type="submission" date="2017-12" db="EMBL/GenBank/DDBJ databases">
        <title>Sequencing the genomes of 1000 Actinobacteria strains.</title>
        <authorList>
            <person name="Klenk H.-P."/>
        </authorList>
    </citation>
    <scope>NUCLEOTIDE SEQUENCE [LARGE SCALE GENOMIC DNA]</scope>
    <source>
        <strain evidence="9">DSM 44228</strain>
    </source>
</reference>
<keyword evidence="5 8" id="KW-0812">Transmembrane</keyword>
<dbReference type="AlphaFoldDB" id="A0A2N3Y696"/>
<dbReference type="RefSeq" id="WP_010309467.1">
    <property type="nucleotide sequence ID" value="NZ_CP061007.1"/>
</dbReference>
<evidence type="ECO:0000313" key="10">
    <source>
        <dbReference type="Proteomes" id="UP000233786"/>
    </source>
</evidence>
<protein>
    <submittedName>
        <fullName evidence="9">UbiA prenyltransferase family protein</fullName>
    </submittedName>
</protein>
<feature type="transmembrane region" description="Helical" evidence="8">
    <location>
        <begin position="173"/>
        <end position="190"/>
    </location>
</feature>
<dbReference type="GO" id="GO:0016020">
    <property type="term" value="C:membrane"/>
    <property type="evidence" value="ECO:0007669"/>
    <property type="project" value="UniProtKB-SubCell"/>
</dbReference>
<evidence type="ECO:0000256" key="4">
    <source>
        <dbReference type="ARBA" id="ARBA00022679"/>
    </source>
</evidence>
<dbReference type="InterPro" id="IPR026046">
    <property type="entry name" value="UBIAD1"/>
</dbReference>
<comment type="subcellular location">
    <subcellularLocation>
        <location evidence="1">Membrane</location>
        <topology evidence="1">Multi-pass membrane protein</topology>
    </subcellularLocation>
</comment>
<dbReference type="Gene3D" id="1.10.357.140">
    <property type="entry name" value="UbiA prenyltransferase"/>
    <property type="match status" value="1"/>
</dbReference>
<evidence type="ECO:0000256" key="2">
    <source>
        <dbReference type="ARBA" id="ARBA00004863"/>
    </source>
</evidence>
<dbReference type="GO" id="GO:0009234">
    <property type="term" value="P:menaquinone biosynthetic process"/>
    <property type="evidence" value="ECO:0007669"/>
    <property type="project" value="UniProtKB-UniPathway"/>
</dbReference>
<dbReference type="EMBL" id="PJNB01000001">
    <property type="protein sequence ID" value="PKW18381.1"/>
    <property type="molecule type" value="Genomic_DNA"/>
</dbReference>
<feature type="transmembrane region" description="Helical" evidence="8">
    <location>
        <begin position="119"/>
        <end position="137"/>
    </location>
</feature>
<dbReference type="InterPro" id="IPR044878">
    <property type="entry name" value="UbiA_sf"/>
</dbReference>
<proteinExistence type="predicted"/>
<evidence type="ECO:0000256" key="7">
    <source>
        <dbReference type="ARBA" id="ARBA00023136"/>
    </source>
</evidence>
<dbReference type="UniPathway" id="UPA00079"/>
<feature type="transmembrane region" description="Helical" evidence="8">
    <location>
        <begin position="57"/>
        <end position="77"/>
    </location>
</feature>
<keyword evidence="10" id="KW-1185">Reference proteome</keyword>
<evidence type="ECO:0000256" key="5">
    <source>
        <dbReference type="ARBA" id="ARBA00022692"/>
    </source>
</evidence>
<keyword evidence="7 8" id="KW-0472">Membrane</keyword>
<evidence type="ECO:0000256" key="6">
    <source>
        <dbReference type="ARBA" id="ARBA00022989"/>
    </source>
</evidence>
<name>A0A2N3Y696_SACSN</name>
<dbReference type="Proteomes" id="UP000233786">
    <property type="component" value="Unassembled WGS sequence"/>
</dbReference>
<evidence type="ECO:0000256" key="8">
    <source>
        <dbReference type="SAM" id="Phobius"/>
    </source>
</evidence>